<proteinExistence type="predicted"/>
<evidence type="ECO:0000313" key="3">
    <source>
        <dbReference type="EMBL" id="MDV2476158.1"/>
    </source>
</evidence>
<dbReference type="InterPro" id="IPR024983">
    <property type="entry name" value="CHAT_dom"/>
</dbReference>
<feature type="domain" description="DUF7363" evidence="2">
    <location>
        <begin position="60"/>
        <end position="158"/>
    </location>
</feature>
<reference evidence="3 4" key="1">
    <citation type="submission" date="2019-10" db="EMBL/GenBank/DDBJ databases">
        <title>Draft Genome Assembly of Rhodococcus zopfii DSM44189.</title>
        <authorList>
            <person name="Sutton J.M."/>
            <person name="Akob D.M."/>
            <person name="Bushman T.J."/>
        </authorList>
    </citation>
    <scope>NUCLEOTIDE SEQUENCE [LARGE SCALE GENOMIC DNA]</scope>
    <source>
        <strain evidence="3 4">DSM 44189</strain>
    </source>
</reference>
<accession>A0ABU3WQ97</accession>
<evidence type="ECO:0000313" key="4">
    <source>
        <dbReference type="Proteomes" id="UP001275440"/>
    </source>
</evidence>
<feature type="domain" description="CHAT" evidence="1">
    <location>
        <begin position="400"/>
        <end position="536"/>
    </location>
</feature>
<evidence type="ECO:0000259" key="1">
    <source>
        <dbReference type="Pfam" id="PF12770"/>
    </source>
</evidence>
<gene>
    <name evidence="3" type="ORF">F8M49_13850</name>
</gene>
<comment type="caution">
    <text evidence="3">The sequence shown here is derived from an EMBL/GenBank/DDBJ whole genome shotgun (WGS) entry which is preliminary data.</text>
</comment>
<dbReference type="Pfam" id="PF12770">
    <property type="entry name" value="CHAT"/>
    <property type="match status" value="1"/>
</dbReference>
<organism evidence="3 4">
    <name type="scientific">Rhodococcus zopfii</name>
    <dbReference type="NCBI Taxonomy" id="43772"/>
    <lineage>
        <taxon>Bacteria</taxon>
        <taxon>Bacillati</taxon>
        <taxon>Actinomycetota</taxon>
        <taxon>Actinomycetes</taxon>
        <taxon>Mycobacteriales</taxon>
        <taxon>Nocardiaceae</taxon>
        <taxon>Rhodococcus</taxon>
    </lineage>
</organism>
<dbReference type="Pfam" id="PF24063">
    <property type="entry name" value="DUF7363"/>
    <property type="match status" value="1"/>
</dbReference>
<dbReference type="Proteomes" id="UP001275440">
    <property type="component" value="Unassembled WGS sequence"/>
</dbReference>
<dbReference type="EMBL" id="WBMO01000001">
    <property type="protein sequence ID" value="MDV2476158.1"/>
    <property type="molecule type" value="Genomic_DNA"/>
</dbReference>
<name>A0ABU3WQ97_9NOCA</name>
<evidence type="ECO:0000259" key="2">
    <source>
        <dbReference type="Pfam" id="PF24063"/>
    </source>
</evidence>
<sequence length="566" mass="60992">MIVTVDGHDATDGSIDVDVTVLTRLIVVWVRRPETAAMDGGILESAGPGDTPQIDAFLAADLPPVLQAGVSTVLTVRLAREELDDLPDRRDAQMPLRIRPDLPLMVKLWRDNLRVAPGTRDVLELACPAPGDVTTGEFHVVGEVPGEAVATITVRQGNNAFPHSALVLTVTVTSGPVPAGLPPSIGTAPVEQLDPRLGDLPVLAVGEDLVAGTATLTFDLSLPDGFHRTYSGLSLVDKRGYLARLYDRLEELWDLHKDAPTHDGRRRAFDTALGHYGSELADDLLPEALRDDLAARWTLLDGLAVVTTETDIPWELLTVEVDSGPGPERLFLGEKGLTRWFCGGVHPGALSPLRDRRWVLCPDDYPIGLQLPHLTSERNYLRTELGARDIVPGSADVLGNLLFERKVDLLHFGGHGDIDSDNGLPKLLLSGFTGQLPPDAGSVYPADRLARDYPHPQDRSSPGPLVVLNACRAGRARTGTDAFAPAFLSGGAGAVLCCLWNVDDESAAEFVHMFYEALRNKKTASEALTIARTAARAMGTPAWLAYTLYAHPFATIDLTVPPEEIP</sequence>
<dbReference type="InterPro" id="IPR055787">
    <property type="entry name" value="DUF7363"/>
</dbReference>
<protein>
    <submittedName>
        <fullName evidence="3">CHAT domain-containing protein</fullName>
    </submittedName>
</protein>
<keyword evidence="4" id="KW-1185">Reference proteome</keyword>